<organism evidence="4 5">
    <name type="scientific">Flavobacterium urumqiense</name>
    <dbReference type="NCBI Taxonomy" id="935224"/>
    <lineage>
        <taxon>Bacteria</taxon>
        <taxon>Pseudomonadati</taxon>
        <taxon>Bacteroidota</taxon>
        <taxon>Flavobacteriia</taxon>
        <taxon>Flavobacteriales</taxon>
        <taxon>Flavobacteriaceae</taxon>
        <taxon>Flavobacterium</taxon>
    </lineage>
</organism>
<dbReference type="InterPro" id="IPR015421">
    <property type="entry name" value="PyrdxlP-dep_Trfase_major"/>
</dbReference>
<sequence>MIPFLDLKKINELYEAAFQEKLKTVLDDGWYILGNEVAAFETSFAKYCGTQHCIGTGNGFDALVLIFKGYIQLGKLQKGDEVIVPANTYIASILAILQADLIPVLVEPKLETYNINPDLIQGEITSKTRAILAVHLYGQLAEMDAINEIAVANDLLVIEDAAQAHGAVRNQQSTPETAGRTDEVINNQKSSVAYSFYPGKNLGALGDAGAVTTNDSELAKAIQSLRNYGSETKYHNDYIGINSRLDELQAAFLNVKLPNLDYENEKRRTIAKRYLSEIKNEKIILPTVSLLGTEQSNHVFHLFVIRTQNRLDLQEYLHKKGIQTVIHYPVAPHNQKALSLWNHLSFPITQKIHDEVLSLPISPVLTMDEVSYIVAVLNKY</sequence>
<evidence type="ECO:0000313" key="4">
    <source>
        <dbReference type="EMBL" id="SEG07284.1"/>
    </source>
</evidence>
<proteinExistence type="inferred from homology"/>
<dbReference type="OrthoDB" id="9804264at2"/>
<dbReference type="PANTHER" id="PTHR30244:SF36">
    <property type="entry name" value="3-OXO-GLUCOSE-6-PHOSPHATE:GLUTAMATE AMINOTRANSFERASE"/>
    <property type="match status" value="1"/>
</dbReference>
<dbReference type="Gene3D" id="3.40.640.10">
    <property type="entry name" value="Type I PLP-dependent aspartate aminotransferase-like (Major domain)"/>
    <property type="match status" value="1"/>
</dbReference>
<dbReference type="PANTHER" id="PTHR30244">
    <property type="entry name" value="TRANSAMINASE"/>
    <property type="match status" value="1"/>
</dbReference>
<reference evidence="5" key="1">
    <citation type="submission" date="2016-10" db="EMBL/GenBank/DDBJ databases">
        <authorList>
            <person name="Varghese N."/>
            <person name="Submissions S."/>
        </authorList>
    </citation>
    <scope>NUCLEOTIDE SEQUENCE [LARGE SCALE GENOMIC DNA]</scope>
    <source>
        <strain evidence="5">CGMCC 1.9230</strain>
    </source>
</reference>
<evidence type="ECO:0000313" key="5">
    <source>
        <dbReference type="Proteomes" id="UP000236737"/>
    </source>
</evidence>
<dbReference type="Gene3D" id="3.90.1150.10">
    <property type="entry name" value="Aspartate Aminotransferase, domain 1"/>
    <property type="match status" value="1"/>
</dbReference>
<dbReference type="GO" id="GO:0030170">
    <property type="term" value="F:pyridoxal phosphate binding"/>
    <property type="evidence" value="ECO:0007669"/>
    <property type="project" value="TreeGrafter"/>
</dbReference>
<comment type="similarity">
    <text evidence="2 3">Belongs to the DegT/DnrJ/EryC1 family.</text>
</comment>
<accession>A0A1H5X6A2</accession>
<dbReference type="InterPro" id="IPR000653">
    <property type="entry name" value="DegT/StrS_aminotransferase"/>
</dbReference>
<dbReference type="CDD" id="cd00616">
    <property type="entry name" value="AHBA_syn"/>
    <property type="match status" value="1"/>
</dbReference>
<protein>
    <submittedName>
        <fullName evidence="4">dTDP-4-amino-4,6-dideoxygalactose transaminase</fullName>
    </submittedName>
</protein>
<name>A0A1H5X6A2_9FLAO</name>
<dbReference type="SUPFAM" id="SSF53383">
    <property type="entry name" value="PLP-dependent transferases"/>
    <property type="match status" value="1"/>
</dbReference>
<keyword evidence="5" id="KW-1185">Reference proteome</keyword>
<dbReference type="GO" id="GO:0000271">
    <property type="term" value="P:polysaccharide biosynthetic process"/>
    <property type="evidence" value="ECO:0007669"/>
    <property type="project" value="TreeGrafter"/>
</dbReference>
<dbReference type="AlphaFoldDB" id="A0A1H5X6A2"/>
<dbReference type="GO" id="GO:0008483">
    <property type="term" value="F:transaminase activity"/>
    <property type="evidence" value="ECO:0007669"/>
    <property type="project" value="TreeGrafter"/>
</dbReference>
<dbReference type="InterPro" id="IPR015424">
    <property type="entry name" value="PyrdxlP-dep_Trfase"/>
</dbReference>
<evidence type="ECO:0000256" key="2">
    <source>
        <dbReference type="ARBA" id="ARBA00037999"/>
    </source>
</evidence>
<evidence type="ECO:0000256" key="1">
    <source>
        <dbReference type="ARBA" id="ARBA00022898"/>
    </source>
</evidence>
<dbReference type="EMBL" id="FNVP01000005">
    <property type="protein sequence ID" value="SEG07284.1"/>
    <property type="molecule type" value="Genomic_DNA"/>
</dbReference>
<keyword evidence="1 3" id="KW-0663">Pyridoxal phosphate</keyword>
<dbReference type="Pfam" id="PF01041">
    <property type="entry name" value="DegT_DnrJ_EryC1"/>
    <property type="match status" value="1"/>
</dbReference>
<dbReference type="InterPro" id="IPR015422">
    <property type="entry name" value="PyrdxlP-dep_Trfase_small"/>
</dbReference>
<dbReference type="Proteomes" id="UP000236737">
    <property type="component" value="Unassembled WGS sequence"/>
</dbReference>
<dbReference type="RefSeq" id="WP_103999741.1">
    <property type="nucleotide sequence ID" value="NZ_FNVP01000005.1"/>
</dbReference>
<gene>
    <name evidence="4" type="ORF">SAMN04488130_105209</name>
</gene>
<dbReference type="PIRSF" id="PIRSF000390">
    <property type="entry name" value="PLP_StrS"/>
    <property type="match status" value="1"/>
</dbReference>
<evidence type="ECO:0000256" key="3">
    <source>
        <dbReference type="RuleBase" id="RU004508"/>
    </source>
</evidence>